<evidence type="ECO:0000313" key="4">
    <source>
        <dbReference type="Proteomes" id="UP000469763"/>
    </source>
</evidence>
<evidence type="ECO:0000256" key="1">
    <source>
        <dbReference type="ARBA" id="ARBA00022801"/>
    </source>
</evidence>
<comment type="caution">
    <text evidence="3">The sequence shown here is derived from an EMBL/GenBank/DDBJ whole genome shotgun (WGS) entry which is preliminary data.</text>
</comment>
<feature type="domain" description="Sialate O-acetylesterase" evidence="2">
    <location>
        <begin position="399"/>
        <end position="494"/>
    </location>
</feature>
<reference evidence="3 4" key="1">
    <citation type="submission" date="2019-10" db="EMBL/GenBank/DDBJ databases">
        <title>Bifidobacterium from non-human primates.</title>
        <authorList>
            <person name="Modesto M."/>
        </authorList>
    </citation>
    <scope>NUCLEOTIDE SEQUENCE [LARGE SCALE GENOMIC DNA]</scope>
    <source>
        <strain evidence="3 4">TREC</strain>
    </source>
</reference>
<dbReference type="InterPro" id="IPR036514">
    <property type="entry name" value="SGNH_hydro_sf"/>
</dbReference>
<proteinExistence type="predicted"/>
<dbReference type="Proteomes" id="UP000469763">
    <property type="component" value="Unassembled WGS sequence"/>
</dbReference>
<evidence type="ECO:0000259" key="2">
    <source>
        <dbReference type="Pfam" id="PF03629"/>
    </source>
</evidence>
<dbReference type="AlphaFoldDB" id="A0A7K3TKX0"/>
<dbReference type="SUPFAM" id="SSF49785">
    <property type="entry name" value="Galactose-binding domain-like"/>
    <property type="match status" value="1"/>
</dbReference>
<dbReference type="RefSeq" id="WP_152351140.1">
    <property type="nucleotide sequence ID" value="NZ_WBSN01000024.1"/>
</dbReference>
<dbReference type="EMBL" id="WHZY01000022">
    <property type="protein sequence ID" value="NEG79304.1"/>
    <property type="molecule type" value="Genomic_DNA"/>
</dbReference>
<protein>
    <submittedName>
        <fullName evidence="3">9-O-acetylesterase</fullName>
    </submittedName>
</protein>
<dbReference type="InterPro" id="IPR005181">
    <property type="entry name" value="SASA"/>
</dbReference>
<evidence type="ECO:0000313" key="3">
    <source>
        <dbReference type="EMBL" id="NEG79304.1"/>
    </source>
</evidence>
<dbReference type="PANTHER" id="PTHR22901:SF0">
    <property type="entry name" value="SIALATE O-ACETYLESTERASE"/>
    <property type="match status" value="1"/>
</dbReference>
<dbReference type="OrthoDB" id="9795554at2"/>
<keyword evidence="1" id="KW-0378">Hydrolase</keyword>
<dbReference type="PANTHER" id="PTHR22901">
    <property type="entry name" value="SIALATE O-ACETYLESTERASE"/>
    <property type="match status" value="1"/>
</dbReference>
<dbReference type="SUPFAM" id="SSF52266">
    <property type="entry name" value="SGNH hydrolase"/>
    <property type="match status" value="1"/>
</dbReference>
<dbReference type="GO" id="GO:0005975">
    <property type="term" value="P:carbohydrate metabolic process"/>
    <property type="evidence" value="ECO:0007669"/>
    <property type="project" value="TreeGrafter"/>
</dbReference>
<dbReference type="Gene3D" id="3.40.50.1110">
    <property type="entry name" value="SGNH hydrolase"/>
    <property type="match status" value="2"/>
</dbReference>
<accession>A0A7K3TKX0</accession>
<organism evidence="3 4">
    <name type="scientific">Bifidobacterium avesanii</name>
    <dbReference type="NCBI Taxonomy" id="1798157"/>
    <lineage>
        <taxon>Bacteria</taxon>
        <taxon>Bacillati</taxon>
        <taxon>Actinomycetota</taxon>
        <taxon>Actinomycetes</taxon>
        <taxon>Bifidobacteriales</taxon>
        <taxon>Bifidobacteriaceae</taxon>
        <taxon>Bifidobacterium</taxon>
    </lineage>
</organism>
<gene>
    <name evidence="3" type="ORF">GFD22_10065</name>
</gene>
<name>A0A7K3TKX0_9BIFI</name>
<keyword evidence="4" id="KW-1185">Reference proteome</keyword>
<dbReference type="Pfam" id="PF03629">
    <property type="entry name" value="SASA"/>
    <property type="match status" value="2"/>
</dbReference>
<dbReference type="GO" id="GO:0001681">
    <property type="term" value="F:sialate O-acetylesterase activity"/>
    <property type="evidence" value="ECO:0007669"/>
    <property type="project" value="InterPro"/>
</dbReference>
<dbReference type="InterPro" id="IPR039329">
    <property type="entry name" value="SIAE"/>
</dbReference>
<sequence length="627" mass="68234">MTNHLHVSPLFGDGAVLQRGKSIRIWGEALPEALVRVSIDGVEASAAADGIGAWQAVLPPHPAGGPHTLTVTSGGETFVAHDVLYGDVWVLGGQSNMQLWMGRLAERYPDEVAQAKDDRVRCFIVPEVEDFHGPREALGGGSWLVEGRDDYVSVSGAGYFFAKRLREHVDVPIGLLQTAIGGTTIETWMGEAWLNRIGLLPADHGKWRNDAYVKALADDYAAAFARYEAVVDAMDRGLAGDWASPAFDDSAWDEIALSDAYAPHPAFAGPAVVWIRKTIDVPERFVGKRARMFFGTLTDADECYVNGEPVGQTGYQYPPRNYEIPELTARTTIAFRLRIDTNSGGGFRFGKRHRIVCAGETIDVDAMGPWRFAVAARTPAAPVQTFLSRFAAACYNGMIAPIGRYGVKGALWYQGESNASRTPVRYADKMMALIQCWRETFGEPDLPFIYAQLPNIAFEARGWAKLRDEQRRALAVGNTAMTVLIGAGEDNDLHPLDKETVGSRFAYAAESLVYGASHDSMGPIVARAELIQGAITVHFAHCGGGLEAASGEELAFDVIDPRAGGRPGCETLRGYVSSPVTVTIPLPCDRLFGEDTRVRYAWGDSPRPVLRSREGLPASPFEIDLEV</sequence>
<dbReference type="InterPro" id="IPR008979">
    <property type="entry name" value="Galactose-bd-like_sf"/>
</dbReference>
<feature type="domain" description="Sialate O-acetylesterase" evidence="2">
    <location>
        <begin position="87"/>
        <end position="190"/>
    </location>
</feature>